<name>A0A1I6GEZ1_9RHOB</name>
<evidence type="ECO:0000313" key="3">
    <source>
        <dbReference type="Proteomes" id="UP000199478"/>
    </source>
</evidence>
<keyword evidence="2" id="KW-0255">Endonuclease</keyword>
<dbReference type="OrthoDB" id="6638408at2"/>
<dbReference type="STRING" id="390270.SAMN04488005_1539"/>
<dbReference type="AlphaFoldDB" id="A0A1I6GEZ1"/>
<dbReference type="Proteomes" id="UP000199478">
    <property type="component" value="Unassembled WGS sequence"/>
</dbReference>
<keyword evidence="3" id="KW-1185">Reference proteome</keyword>
<evidence type="ECO:0000313" key="2">
    <source>
        <dbReference type="EMBL" id="SFR40681.1"/>
    </source>
</evidence>
<dbReference type="GO" id="GO:0004519">
    <property type="term" value="F:endonuclease activity"/>
    <property type="evidence" value="ECO:0007669"/>
    <property type="project" value="UniProtKB-KW"/>
</dbReference>
<keyword evidence="2" id="KW-0540">Nuclease</keyword>
<evidence type="ECO:0000259" key="1">
    <source>
        <dbReference type="Pfam" id="PF13392"/>
    </source>
</evidence>
<dbReference type="RefSeq" id="WP_090198474.1">
    <property type="nucleotide sequence ID" value="NZ_FOYP01000001.1"/>
</dbReference>
<dbReference type="SUPFAM" id="SSF54060">
    <property type="entry name" value="His-Me finger endonucleases"/>
    <property type="match status" value="1"/>
</dbReference>
<feature type="domain" description="HNH nuclease" evidence="1">
    <location>
        <begin position="128"/>
        <end position="161"/>
    </location>
</feature>
<protein>
    <submittedName>
        <fullName evidence="2">HNH endonuclease</fullName>
    </submittedName>
</protein>
<keyword evidence="2" id="KW-0378">Hydrolase</keyword>
<dbReference type="InterPro" id="IPR044925">
    <property type="entry name" value="His-Me_finger_sf"/>
</dbReference>
<accession>A0A1I6GEZ1</accession>
<reference evidence="3" key="1">
    <citation type="submission" date="2016-10" db="EMBL/GenBank/DDBJ databases">
        <authorList>
            <person name="Varghese N."/>
            <person name="Submissions S."/>
        </authorList>
    </citation>
    <scope>NUCLEOTIDE SEQUENCE [LARGE SCALE GENOMIC DNA]</scope>
    <source>
        <strain evidence="3">DSM 26879</strain>
    </source>
</reference>
<proteinExistence type="predicted"/>
<dbReference type="Pfam" id="PF13392">
    <property type="entry name" value="HNH_3"/>
    <property type="match status" value="1"/>
</dbReference>
<sequence>MNRRAIRYSDAELAWIAARKDWTRRELHIAFVARFKRPDVSRQNLTSLCKRRNWLTGRTGHFVQGQVSHNKGKRGECAAGSEKGWFRKGAKPANRVPMWTERSGKDGYIEMKVPLENPYTGAKTRFMHKHRYLWEQENGPLPDGHCLKSLDGDKLNCDPANWKAIPRALLPRLNGRFGRDYDSAAPEVKPTILAIAELEHAARVAKANRKVEKAND</sequence>
<organism evidence="2 3">
    <name type="scientific">Yoonia tamlensis</name>
    <dbReference type="NCBI Taxonomy" id="390270"/>
    <lineage>
        <taxon>Bacteria</taxon>
        <taxon>Pseudomonadati</taxon>
        <taxon>Pseudomonadota</taxon>
        <taxon>Alphaproteobacteria</taxon>
        <taxon>Rhodobacterales</taxon>
        <taxon>Paracoccaceae</taxon>
        <taxon>Yoonia</taxon>
    </lineage>
</organism>
<gene>
    <name evidence="2" type="ORF">SAMN04488005_1539</name>
</gene>
<dbReference type="EMBL" id="FOYP01000001">
    <property type="protein sequence ID" value="SFR40681.1"/>
    <property type="molecule type" value="Genomic_DNA"/>
</dbReference>
<dbReference type="InterPro" id="IPR003615">
    <property type="entry name" value="HNH_nuc"/>
</dbReference>